<evidence type="ECO:0000313" key="4">
    <source>
        <dbReference type="Proteomes" id="UP001299546"/>
    </source>
</evidence>
<name>A0ABS8DJE8_9FIRM</name>
<dbReference type="Proteomes" id="UP001299546">
    <property type="component" value="Unassembled WGS sequence"/>
</dbReference>
<dbReference type="CDD" id="cd00093">
    <property type="entry name" value="HTH_XRE"/>
    <property type="match status" value="1"/>
</dbReference>
<sequence>MDFSTILKELRESREITQDELAKQLRVSRPTIAGYETKHRQPDYDKLIMISEIFNVSIDYLLTGKTTEELTPAPSSHRNEKMLDRKVINAYKQLGFDEKEDVLDYIHLLKLKKKYEVDK</sequence>
<reference evidence="3 4" key="1">
    <citation type="submission" date="2021-10" db="EMBL/GenBank/DDBJ databases">
        <title>Collection of gut derived symbiotic bacterial strains cultured from healthy donors.</title>
        <authorList>
            <person name="Lin H."/>
            <person name="Littmann E."/>
            <person name="Kohout C."/>
            <person name="Pamer E.G."/>
        </authorList>
    </citation>
    <scope>NUCLEOTIDE SEQUENCE [LARGE SCALE GENOMIC DNA]</scope>
    <source>
        <strain evidence="3 4">DFI.1.165</strain>
    </source>
</reference>
<accession>A0ABS8DJE8</accession>
<dbReference type="InterPro" id="IPR001387">
    <property type="entry name" value="Cro/C1-type_HTH"/>
</dbReference>
<feature type="domain" description="HTH cro/C1-type" evidence="2">
    <location>
        <begin position="7"/>
        <end position="61"/>
    </location>
</feature>
<dbReference type="EMBL" id="JAJCIS010000012">
    <property type="protein sequence ID" value="MCB7388510.1"/>
    <property type="molecule type" value="Genomic_DNA"/>
</dbReference>
<keyword evidence="4" id="KW-1185">Reference proteome</keyword>
<organism evidence="3 4">
    <name type="scientific">Bariatricus massiliensis</name>
    <dbReference type="NCBI Taxonomy" id="1745713"/>
    <lineage>
        <taxon>Bacteria</taxon>
        <taxon>Bacillati</taxon>
        <taxon>Bacillota</taxon>
        <taxon>Clostridia</taxon>
        <taxon>Lachnospirales</taxon>
        <taxon>Lachnospiraceae</taxon>
        <taxon>Bariatricus</taxon>
    </lineage>
</organism>
<evidence type="ECO:0000256" key="1">
    <source>
        <dbReference type="ARBA" id="ARBA00023125"/>
    </source>
</evidence>
<dbReference type="Gene3D" id="1.10.260.40">
    <property type="entry name" value="lambda repressor-like DNA-binding domains"/>
    <property type="match status" value="1"/>
</dbReference>
<dbReference type="InterPro" id="IPR010982">
    <property type="entry name" value="Lambda_DNA-bd_dom_sf"/>
</dbReference>
<dbReference type="PANTHER" id="PTHR46558:SF11">
    <property type="entry name" value="HTH-TYPE TRANSCRIPTIONAL REGULATOR XRE"/>
    <property type="match status" value="1"/>
</dbReference>
<evidence type="ECO:0000313" key="3">
    <source>
        <dbReference type="EMBL" id="MCB7388510.1"/>
    </source>
</evidence>
<dbReference type="Pfam" id="PF01381">
    <property type="entry name" value="HTH_3"/>
    <property type="match status" value="1"/>
</dbReference>
<dbReference type="SUPFAM" id="SSF47413">
    <property type="entry name" value="lambda repressor-like DNA-binding domains"/>
    <property type="match status" value="1"/>
</dbReference>
<dbReference type="SMART" id="SM00530">
    <property type="entry name" value="HTH_XRE"/>
    <property type="match status" value="1"/>
</dbReference>
<dbReference type="RefSeq" id="WP_066735687.1">
    <property type="nucleotide sequence ID" value="NZ_JAJCIQ010000012.1"/>
</dbReference>
<dbReference type="PROSITE" id="PS50943">
    <property type="entry name" value="HTH_CROC1"/>
    <property type="match status" value="1"/>
</dbReference>
<gene>
    <name evidence="3" type="ORF">LIZ65_14575</name>
</gene>
<comment type="caution">
    <text evidence="3">The sequence shown here is derived from an EMBL/GenBank/DDBJ whole genome shotgun (WGS) entry which is preliminary data.</text>
</comment>
<keyword evidence="1" id="KW-0238">DNA-binding</keyword>
<protein>
    <submittedName>
        <fullName evidence="3">Helix-turn-helix transcriptional regulator</fullName>
    </submittedName>
</protein>
<dbReference type="PANTHER" id="PTHR46558">
    <property type="entry name" value="TRACRIPTIONAL REGULATORY PROTEIN-RELATED-RELATED"/>
    <property type="match status" value="1"/>
</dbReference>
<evidence type="ECO:0000259" key="2">
    <source>
        <dbReference type="PROSITE" id="PS50943"/>
    </source>
</evidence>
<proteinExistence type="predicted"/>